<gene>
    <name evidence="1" type="ORF">EIM92_23020</name>
</gene>
<keyword evidence="2" id="KW-1185">Reference proteome</keyword>
<evidence type="ECO:0000313" key="2">
    <source>
        <dbReference type="Proteomes" id="UP000273145"/>
    </source>
</evidence>
<proteinExistence type="predicted"/>
<dbReference type="AlphaFoldDB" id="A0A3Q8SE52"/>
<dbReference type="RefSeq" id="WP_125084848.1">
    <property type="nucleotide sequence ID" value="NZ_CP034248.1"/>
</dbReference>
<evidence type="ECO:0000313" key="1">
    <source>
        <dbReference type="EMBL" id="AZK48698.1"/>
    </source>
</evidence>
<reference evidence="1 2" key="1">
    <citation type="submission" date="2018-11" db="EMBL/GenBank/DDBJ databases">
        <title>Genome sequencing of Paenibacillus lentus DSM25539(T).</title>
        <authorList>
            <person name="Kook J.-K."/>
            <person name="Park S.-N."/>
            <person name="Lim Y.K."/>
        </authorList>
    </citation>
    <scope>NUCLEOTIDE SEQUENCE [LARGE SCALE GENOMIC DNA]</scope>
    <source>
        <strain evidence="1 2">DSM 25539</strain>
    </source>
</reference>
<dbReference type="Proteomes" id="UP000273145">
    <property type="component" value="Chromosome"/>
</dbReference>
<dbReference type="EMBL" id="CP034248">
    <property type="protein sequence ID" value="AZK48698.1"/>
    <property type="molecule type" value="Genomic_DNA"/>
</dbReference>
<name>A0A3Q8SE52_9BACL</name>
<sequence>MHTHLVFLDESGDHSMQHIDRQFPVFALGGVIFEKDYYYNIVNPTIDGIKYKYWKHRNVILHSVDIRKQRGLFNILRDPETRIRFLDDVTGFVSGLDYKIIAAGINKSDHLRTYAAPENPYVLTLEFVMERLYFYFKGSRNKALLVAESREDADNERLYKVFKRLMEFGNENISSSEFKSCITDLEFIPKVNNENGNQLTDLIVYPIARKIISRAKGYQSYIEIKPKFYSRSNGDFWGYGLKAFPNLTYYRIKKETD</sequence>
<dbReference type="InterPro" id="IPR024524">
    <property type="entry name" value="DUF3800"/>
</dbReference>
<protein>
    <submittedName>
        <fullName evidence="1">DUF3800 domain-containing protein</fullName>
    </submittedName>
</protein>
<dbReference type="KEGG" id="plen:EIM92_23020"/>
<organism evidence="1 2">
    <name type="scientific">Paenibacillus lentus</name>
    <dbReference type="NCBI Taxonomy" id="1338368"/>
    <lineage>
        <taxon>Bacteria</taxon>
        <taxon>Bacillati</taxon>
        <taxon>Bacillota</taxon>
        <taxon>Bacilli</taxon>
        <taxon>Bacillales</taxon>
        <taxon>Paenibacillaceae</taxon>
        <taxon>Paenibacillus</taxon>
    </lineage>
</organism>
<dbReference type="OrthoDB" id="2680392at2"/>
<accession>A0A3Q8SE52</accession>
<dbReference type="Pfam" id="PF12686">
    <property type="entry name" value="DUF3800"/>
    <property type="match status" value="1"/>
</dbReference>